<proteinExistence type="predicted"/>
<feature type="domain" description="GGDEF" evidence="1">
    <location>
        <begin position="211"/>
        <end position="345"/>
    </location>
</feature>
<dbReference type="InterPro" id="IPR029787">
    <property type="entry name" value="Nucleotide_cyclase"/>
</dbReference>
<dbReference type="PANTHER" id="PTHR33121">
    <property type="entry name" value="CYCLIC DI-GMP PHOSPHODIESTERASE PDEF"/>
    <property type="match status" value="1"/>
</dbReference>
<dbReference type="InterPro" id="IPR050706">
    <property type="entry name" value="Cyclic-di-GMP_PDE-like"/>
</dbReference>
<dbReference type="OrthoDB" id="9812260at2"/>
<dbReference type="Gene3D" id="3.30.70.270">
    <property type="match status" value="1"/>
</dbReference>
<dbReference type="NCBIfam" id="TIGR00254">
    <property type="entry name" value="GGDEF"/>
    <property type="match status" value="1"/>
</dbReference>
<dbReference type="GO" id="GO:0071111">
    <property type="term" value="F:cyclic-guanylate-specific phosphodiesterase activity"/>
    <property type="evidence" value="ECO:0007669"/>
    <property type="project" value="InterPro"/>
</dbReference>
<protein>
    <submittedName>
        <fullName evidence="2">GGDEF domain-containing protein</fullName>
    </submittedName>
</protein>
<dbReference type="AlphaFoldDB" id="A0A9Q9DA29"/>
<dbReference type="RefSeq" id="WP_090294595.1">
    <property type="nucleotide sequence ID" value="NZ_CAXURO020000001.1"/>
</dbReference>
<dbReference type="SMART" id="SM00267">
    <property type="entry name" value="GGDEF"/>
    <property type="match status" value="1"/>
</dbReference>
<dbReference type="InterPro" id="IPR000160">
    <property type="entry name" value="GGDEF_dom"/>
</dbReference>
<dbReference type="Pfam" id="PF00990">
    <property type="entry name" value="GGDEF"/>
    <property type="match status" value="1"/>
</dbReference>
<dbReference type="SUPFAM" id="SSF55073">
    <property type="entry name" value="Nucleotide cyclase"/>
    <property type="match status" value="1"/>
</dbReference>
<organism evidence="2 3">
    <name type="scientific">Ensifer adhaerens</name>
    <name type="common">Sinorhizobium morelense</name>
    <dbReference type="NCBI Taxonomy" id="106592"/>
    <lineage>
        <taxon>Bacteria</taxon>
        <taxon>Pseudomonadati</taxon>
        <taxon>Pseudomonadota</taxon>
        <taxon>Alphaproteobacteria</taxon>
        <taxon>Hyphomicrobiales</taxon>
        <taxon>Rhizobiaceae</taxon>
        <taxon>Sinorhizobium/Ensifer group</taxon>
        <taxon>Ensifer</taxon>
    </lineage>
</organism>
<dbReference type="PROSITE" id="PS50887">
    <property type="entry name" value="GGDEF"/>
    <property type="match status" value="1"/>
</dbReference>
<evidence type="ECO:0000313" key="3">
    <source>
        <dbReference type="Proteomes" id="UP001055460"/>
    </source>
</evidence>
<gene>
    <name evidence="2" type="ORF">NE863_04300</name>
</gene>
<reference evidence="2" key="1">
    <citation type="submission" date="2022-06" db="EMBL/GenBank/DDBJ databases">
        <title>Physiological and biochemical characterization and genomic elucidation of a strain of the genus Ensifer adhaerens M8 that combines arsenic oxidation and chromium reduction.</title>
        <authorList>
            <person name="Li X."/>
            <person name="Yu c."/>
        </authorList>
    </citation>
    <scope>NUCLEOTIDE SEQUENCE</scope>
    <source>
        <strain evidence="2">M8</strain>
    </source>
</reference>
<dbReference type="Proteomes" id="UP001055460">
    <property type="component" value="Chromosome"/>
</dbReference>
<dbReference type="InterPro" id="IPR043128">
    <property type="entry name" value="Rev_trsase/Diguanyl_cyclase"/>
</dbReference>
<dbReference type="EMBL" id="CP098807">
    <property type="protein sequence ID" value="USJ24218.1"/>
    <property type="molecule type" value="Genomic_DNA"/>
</dbReference>
<evidence type="ECO:0000313" key="2">
    <source>
        <dbReference type="EMBL" id="USJ24218.1"/>
    </source>
</evidence>
<dbReference type="CDD" id="cd01949">
    <property type="entry name" value="GGDEF"/>
    <property type="match status" value="1"/>
</dbReference>
<sequence>MNRQVPADASRSQARQAAIILKVAHAMSAHGIAALPRNYELVYEALSGRLPELSRELAALGHNPQQDALDALGLRHHLISHAALAADRARAAGQEALVEIAGKLRLALLQKQSFKDELDHFAGRLATDPVAGMSEFADDAARLREAAGRLTNEEGALQQALETSMTRLAELEGELAESRRSLTRDPATGLPNRLALTAKLDSILEAEQADQPVALLLASVEGLREMAEHHGGTVAAKALAKLSTLFRKSIKKDDFVARVGQQEFAFVCRDVSTENAEAIARRLRQSVKELTVTLPGRAHTAETLSLAAGITLAQPASTSADLLTQAEQALAGARDGAGILCYSAALGRGRGYGQSAA</sequence>
<dbReference type="PANTHER" id="PTHR33121:SF79">
    <property type="entry name" value="CYCLIC DI-GMP PHOSPHODIESTERASE PDED-RELATED"/>
    <property type="match status" value="1"/>
</dbReference>
<evidence type="ECO:0000259" key="1">
    <source>
        <dbReference type="PROSITE" id="PS50887"/>
    </source>
</evidence>
<accession>A0A9Q9DA29</accession>
<name>A0A9Q9DA29_ENSAD</name>